<evidence type="ECO:0000313" key="5">
    <source>
        <dbReference type="Proteomes" id="UP001373159"/>
    </source>
</evidence>
<sequence length="223" mass="23869">MDRTSYSNRAKGWEFAEENPLNQEPDQISASRRQALEEGFGQCSVAEGAFLEYLAAGAGAESIISVGTGSVVQALRLIAGLHGHGQFTAVDSSQRGASLIKKAFQSVDDSTGLRLRAVNTQAGTYFTRLNPADYDMIVIAGESKNYRDAYDHAGRLLRPKGQLVFTDAFCLCGDEKAGGLMDPADRSEKSVTLRTLLDSLADDAQTQACLLPVGSGMALVTRI</sequence>
<dbReference type="RefSeq" id="WP_340469021.1">
    <property type="nucleotide sequence ID" value="NZ_JBANBB010000001.1"/>
</dbReference>
<dbReference type="PROSITE" id="PS51682">
    <property type="entry name" value="SAM_OMT_I"/>
    <property type="match status" value="1"/>
</dbReference>
<name>A0ABU8ZMR7_9BIFI</name>
<evidence type="ECO:0000256" key="1">
    <source>
        <dbReference type="ARBA" id="ARBA00022603"/>
    </source>
</evidence>
<comment type="caution">
    <text evidence="4">The sequence shown here is derived from an EMBL/GenBank/DDBJ whole genome shotgun (WGS) entry which is preliminary data.</text>
</comment>
<keyword evidence="3" id="KW-0949">S-adenosyl-L-methionine</keyword>
<reference evidence="4 5" key="1">
    <citation type="submission" date="2024-02" db="EMBL/GenBank/DDBJ databases">
        <title>Bifidobacterium honeyensis sp. nov., isolated from the comb honey.</title>
        <authorList>
            <person name="Liu W."/>
            <person name="Li Y."/>
        </authorList>
    </citation>
    <scope>NUCLEOTIDE SEQUENCE [LARGE SCALE GENOMIC DNA]</scope>
    <source>
        <strain evidence="4 5">IMAU50988</strain>
    </source>
</reference>
<proteinExistence type="predicted"/>
<keyword evidence="5" id="KW-1185">Reference proteome</keyword>
<evidence type="ECO:0000256" key="2">
    <source>
        <dbReference type="ARBA" id="ARBA00022679"/>
    </source>
</evidence>
<dbReference type="InterPro" id="IPR002935">
    <property type="entry name" value="SAM_O-MeTrfase"/>
</dbReference>
<organism evidence="4 5">
    <name type="scientific">Bifidobacterium favimelis</name>
    <dbReference type="NCBI Taxonomy" id="3122979"/>
    <lineage>
        <taxon>Bacteria</taxon>
        <taxon>Bacillati</taxon>
        <taxon>Actinomycetota</taxon>
        <taxon>Actinomycetes</taxon>
        <taxon>Bifidobacteriales</taxon>
        <taxon>Bifidobacteriaceae</taxon>
        <taxon>Bifidobacterium</taxon>
    </lineage>
</organism>
<gene>
    <name evidence="4" type="ORF">V8P97_03285</name>
</gene>
<dbReference type="Proteomes" id="UP001373159">
    <property type="component" value="Unassembled WGS sequence"/>
</dbReference>
<dbReference type="SUPFAM" id="SSF53335">
    <property type="entry name" value="S-adenosyl-L-methionine-dependent methyltransferases"/>
    <property type="match status" value="1"/>
</dbReference>
<evidence type="ECO:0000313" key="4">
    <source>
        <dbReference type="EMBL" id="MEK0306494.1"/>
    </source>
</evidence>
<dbReference type="EMBL" id="JBANBB010000001">
    <property type="protein sequence ID" value="MEK0306494.1"/>
    <property type="molecule type" value="Genomic_DNA"/>
</dbReference>
<keyword evidence="1 4" id="KW-0489">Methyltransferase</keyword>
<dbReference type="GO" id="GO:0008168">
    <property type="term" value="F:methyltransferase activity"/>
    <property type="evidence" value="ECO:0007669"/>
    <property type="project" value="UniProtKB-KW"/>
</dbReference>
<dbReference type="Pfam" id="PF01596">
    <property type="entry name" value="Methyltransf_3"/>
    <property type="match status" value="1"/>
</dbReference>
<protein>
    <submittedName>
        <fullName evidence="4">Methyltransferase</fullName>
    </submittedName>
</protein>
<dbReference type="GO" id="GO:0032259">
    <property type="term" value="P:methylation"/>
    <property type="evidence" value="ECO:0007669"/>
    <property type="project" value="UniProtKB-KW"/>
</dbReference>
<keyword evidence="2" id="KW-0808">Transferase</keyword>
<dbReference type="InterPro" id="IPR029063">
    <property type="entry name" value="SAM-dependent_MTases_sf"/>
</dbReference>
<accession>A0ABU8ZMR7</accession>
<dbReference type="Gene3D" id="3.40.50.150">
    <property type="entry name" value="Vaccinia Virus protein VP39"/>
    <property type="match status" value="1"/>
</dbReference>
<evidence type="ECO:0000256" key="3">
    <source>
        <dbReference type="ARBA" id="ARBA00022691"/>
    </source>
</evidence>